<dbReference type="AlphaFoldDB" id="A0A3D9KRT0"/>
<sequence>MLKTPLGRLRAIGTVEAISFLVLLLIAMPLKYFADIPEPVTIVGMAHGALFALYLLAIVNAFAARKLSWLMSLLAVIAAFVPFGPFLIDRKIR</sequence>
<dbReference type="EMBL" id="QRDZ01000001">
    <property type="protein sequence ID" value="RED89347.1"/>
    <property type="molecule type" value="Genomic_DNA"/>
</dbReference>
<dbReference type="PANTHER" id="PTHR40077">
    <property type="entry name" value="MEMBRANE PROTEIN-RELATED"/>
    <property type="match status" value="1"/>
</dbReference>
<evidence type="ECO:0000256" key="3">
    <source>
        <dbReference type="ARBA" id="ARBA00022692"/>
    </source>
</evidence>
<dbReference type="PANTHER" id="PTHR40077:SF1">
    <property type="entry name" value="MEMBRANE PROTEIN"/>
    <property type="match status" value="1"/>
</dbReference>
<evidence type="ECO:0000256" key="1">
    <source>
        <dbReference type="ARBA" id="ARBA00004651"/>
    </source>
</evidence>
<gene>
    <name evidence="8" type="ORF">DFP98_101323</name>
</gene>
<organism evidence="8 9">
    <name type="scientific">Cohnella phaseoli</name>
    <dbReference type="NCBI Taxonomy" id="456490"/>
    <lineage>
        <taxon>Bacteria</taxon>
        <taxon>Bacillati</taxon>
        <taxon>Bacillota</taxon>
        <taxon>Bacilli</taxon>
        <taxon>Bacillales</taxon>
        <taxon>Paenibacillaceae</taxon>
        <taxon>Cohnella</taxon>
    </lineage>
</organism>
<evidence type="ECO:0000256" key="6">
    <source>
        <dbReference type="SAM" id="Phobius"/>
    </source>
</evidence>
<keyword evidence="3 6" id="KW-0812">Transmembrane</keyword>
<keyword evidence="2" id="KW-1003">Cell membrane</keyword>
<evidence type="ECO:0000259" key="7">
    <source>
        <dbReference type="Pfam" id="PF12823"/>
    </source>
</evidence>
<accession>A0A3D9KRT0</accession>
<proteinExistence type="predicted"/>
<feature type="transmembrane region" description="Helical" evidence="6">
    <location>
        <begin position="42"/>
        <end position="63"/>
    </location>
</feature>
<dbReference type="Proteomes" id="UP000256977">
    <property type="component" value="Unassembled WGS sequence"/>
</dbReference>
<dbReference type="GO" id="GO:0005886">
    <property type="term" value="C:plasma membrane"/>
    <property type="evidence" value="ECO:0007669"/>
    <property type="project" value="UniProtKB-SubCell"/>
</dbReference>
<comment type="subcellular location">
    <subcellularLocation>
        <location evidence="1">Cell membrane</location>
        <topology evidence="1">Multi-pass membrane protein</topology>
    </subcellularLocation>
</comment>
<name>A0A3D9KRT0_9BACL</name>
<feature type="domain" description="DUF3817" evidence="7">
    <location>
        <begin position="7"/>
        <end position="93"/>
    </location>
</feature>
<keyword evidence="5 6" id="KW-0472">Membrane</keyword>
<dbReference type="OrthoDB" id="1121311at2"/>
<feature type="transmembrane region" description="Helical" evidence="6">
    <location>
        <begin position="69"/>
        <end position="88"/>
    </location>
</feature>
<feature type="transmembrane region" description="Helical" evidence="6">
    <location>
        <begin position="12"/>
        <end position="30"/>
    </location>
</feature>
<evidence type="ECO:0000313" key="9">
    <source>
        <dbReference type="Proteomes" id="UP000256977"/>
    </source>
</evidence>
<dbReference type="RefSeq" id="WP_116058795.1">
    <property type="nucleotide sequence ID" value="NZ_QRDZ01000001.1"/>
</dbReference>
<keyword evidence="9" id="KW-1185">Reference proteome</keyword>
<evidence type="ECO:0000256" key="5">
    <source>
        <dbReference type="ARBA" id="ARBA00023136"/>
    </source>
</evidence>
<dbReference type="Pfam" id="PF12823">
    <property type="entry name" value="DUF3817"/>
    <property type="match status" value="1"/>
</dbReference>
<reference evidence="8 9" key="1">
    <citation type="submission" date="2018-07" db="EMBL/GenBank/DDBJ databases">
        <title>Genomic Encyclopedia of Type Strains, Phase III (KMG-III): the genomes of soil and plant-associated and newly described type strains.</title>
        <authorList>
            <person name="Whitman W."/>
        </authorList>
    </citation>
    <scope>NUCLEOTIDE SEQUENCE [LARGE SCALE GENOMIC DNA]</scope>
    <source>
        <strain evidence="8 9">CECT 7287</strain>
    </source>
</reference>
<evidence type="ECO:0000256" key="4">
    <source>
        <dbReference type="ARBA" id="ARBA00022989"/>
    </source>
</evidence>
<evidence type="ECO:0000313" key="8">
    <source>
        <dbReference type="EMBL" id="RED89347.1"/>
    </source>
</evidence>
<evidence type="ECO:0000256" key="2">
    <source>
        <dbReference type="ARBA" id="ARBA00022475"/>
    </source>
</evidence>
<dbReference type="NCBIfam" id="TIGR03954">
    <property type="entry name" value="integ_memb_HG"/>
    <property type="match status" value="1"/>
</dbReference>
<protein>
    <submittedName>
        <fullName evidence="8">Integral membrane protein</fullName>
    </submittedName>
</protein>
<keyword evidence="4 6" id="KW-1133">Transmembrane helix</keyword>
<comment type="caution">
    <text evidence="8">The sequence shown here is derived from an EMBL/GenBank/DDBJ whole genome shotgun (WGS) entry which is preliminary data.</text>
</comment>
<dbReference type="InterPro" id="IPR023845">
    <property type="entry name" value="DUF3817_TM"/>
</dbReference>